<dbReference type="InterPro" id="IPR003807">
    <property type="entry name" value="DUF202"/>
</dbReference>
<evidence type="ECO:0000313" key="9">
    <source>
        <dbReference type="Proteomes" id="UP000028488"/>
    </source>
</evidence>
<keyword evidence="5 6" id="KW-0472">Membrane</keyword>
<dbReference type="PANTHER" id="PTHR34187">
    <property type="entry name" value="FGR18P"/>
    <property type="match status" value="1"/>
</dbReference>
<dbReference type="GO" id="GO:0005886">
    <property type="term" value="C:plasma membrane"/>
    <property type="evidence" value="ECO:0007669"/>
    <property type="project" value="UniProtKB-SubCell"/>
</dbReference>
<dbReference type="eggNOG" id="COG2149">
    <property type="taxonomic scope" value="Bacteria"/>
</dbReference>
<evidence type="ECO:0000256" key="5">
    <source>
        <dbReference type="ARBA" id="ARBA00023136"/>
    </source>
</evidence>
<dbReference type="Proteomes" id="UP000028488">
    <property type="component" value="Chromosome"/>
</dbReference>
<evidence type="ECO:0000256" key="2">
    <source>
        <dbReference type="ARBA" id="ARBA00022475"/>
    </source>
</evidence>
<protein>
    <recommendedName>
        <fullName evidence="7">DUF202 domain-containing protein</fullName>
    </recommendedName>
</protein>
<dbReference type="PANTHER" id="PTHR34187:SF2">
    <property type="entry name" value="DUF202 DOMAIN-CONTAINING PROTEIN"/>
    <property type="match status" value="1"/>
</dbReference>
<evidence type="ECO:0000256" key="4">
    <source>
        <dbReference type="ARBA" id="ARBA00022989"/>
    </source>
</evidence>
<feature type="transmembrane region" description="Helical" evidence="6">
    <location>
        <begin position="55"/>
        <end position="73"/>
    </location>
</feature>
<dbReference type="EMBL" id="CP008947">
    <property type="protein sequence ID" value="AII06504.1"/>
    <property type="molecule type" value="Genomic_DNA"/>
</dbReference>
<feature type="transmembrane region" description="Helical" evidence="6">
    <location>
        <begin position="93"/>
        <end position="114"/>
    </location>
</feature>
<dbReference type="InterPro" id="IPR052053">
    <property type="entry name" value="IM_YidH-like"/>
</dbReference>
<dbReference type="Pfam" id="PF02656">
    <property type="entry name" value="DUF202"/>
    <property type="match status" value="1"/>
</dbReference>
<evidence type="ECO:0000259" key="7">
    <source>
        <dbReference type="Pfam" id="PF02656"/>
    </source>
</evidence>
<proteinExistence type="predicted"/>
<keyword evidence="2" id="KW-1003">Cell membrane</keyword>
<evidence type="ECO:0000313" key="8">
    <source>
        <dbReference type="EMBL" id="AII06504.1"/>
    </source>
</evidence>
<sequence length="115" mass="11923">MSPNIFGPTQPNTGSTARDHLANERTYLAWHRTGISVAALGVAVAKFAPHRGAHAVAAGLILIGAGLLVSAYGTVRYRVISRQIESGEFAPATFTAVVTSSVVTVLALLAVVVLL</sequence>
<feature type="domain" description="DUF202" evidence="7">
    <location>
        <begin position="18"/>
        <end position="82"/>
    </location>
</feature>
<comment type="subcellular location">
    <subcellularLocation>
        <location evidence="1">Cell membrane</location>
        <topology evidence="1">Multi-pass membrane protein</topology>
    </subcellularLocation>
</comment>
<gene>
    <name evidence="8" type="ORF">EP51_18515</name>
</gene>
<name>A0A076ESU5_RHOOP</name>
<evidence type="ECO:0000256" key="1">
    <source>
        <dbReference type="ARBA" id="ARBA00004651"/>
    </source>
</evidence>
<evidence type="ECO:0000256" key="6">
    <source>
        <dbReference type="SAM" id="Phobius"/>
    </source>
</evidence>
<organism evidence="8 9">
    <name type="scientific">Rhodococcus opacus</name>
    <name type="common">Nocardia opaca</name>
    <dbReference type="NCBI Taxonomy" id="37919"/>
    <lineage>
        <taxon>Bacteria</taxon>
        <taxon>Bacillati</taxon>
        <taxon>Actinomycetota</taxon>
        <taxon>Actinomycetes</taxon>
        <taxon>Mycobacteriales</taxon>
        <taxon>Nocardiaceae</taxon>
        <taxon>Rhodococcus</taxon>
    </lineage>
</organism>
<dbReference type="RefSeq" id="WP_128640054.1">
    <property type="nucleotide sequence ID" value="NZ_CP008947.1"/>
</dbReference>
<evidence type="ECO:0000256" key="3">
    <source>
        <dbReference type="ARBA" id="ARBA00022692"/>
    </source>
</evidence>
<keyword evidence="4 6" id="KW-1133">Transmembrane helix</keyword>
<accession>A0A076ESU5</accession>
<keyword evidence="3 6" id="KW-0812">Transmembrane</keyword>
<dbReference type="AlphaFoldDB" id="A0A076ESU5"/>
<reference evidence="8 9" key="1">
    <citation type="submission" date="2014-07" db="EMBL/GenBank/DDBJ databases">
        <title>Genome Sequence of Rhodococcus opacus Strain R7, a Biodegrader of Mono- and Polycyclic Aromatic Hydrocarbons.</title>
        <authorList>
            <person name="Di Gennaro P."/>
            <person name="Zampolli J."/>
            <person name="Presti I."/>
            <person name="Cappelletti M."/>
            <person name="D'Ursi P."/>
            <person name="Orro A."/>
            <person name="Mezzelani A."/>
            <person name="Milanesi L."/>
        </authorList>
    </citation>
    <scope>NUCLEOTIDE SEQUENCE [LARGE SCALE GENOMIC DNA]</scope>
    <source>
        <strain evidence="8 9">R7</strain>
    </source>
</reference>